<feature type="region of interest" description="Disordered" evidence="1">
    <location>
        <begin position="158"/>
        <end position="215"/>
    </location>
</feature>
<protein>
    <submittedName>
        <fullName evidence="2">Uncharacterized protein</fullName>
    </submittedName>
</protein>
<evidence type="ECO:0000313" key="2">
    <source>
        <dbReference type="EMBL" id="KAK8862483.1"/>
    </source>
</evidence>
<organism evidence="2 3">
    <name type="scientific">Apiospora arundinis</name>
    <dbReference type="NCBI Taxonomy" id="335852"/>
    <lineage>
        <taxon>Eukaryota</taxon>
        <taxon>Fungi</taxon>
        <taxon>Dikarya</taxon>
        <taxon>Ascomycota</taxon>
        <taxon>Pezizomycotina</taxon>
        <taxon>Sordariomycetes</taxon>
        <taxon>Xylariomycetidae</taxon>
        <taxon>Amphisphaeriales</taxon>
        <taxon>Apiosporaceae</taxon>
        <taxon>Apiospora</taxon>
    </lineage>
</organism>
<proteinExistence type="predicted"/>
<reference evidence="2 3" key="1">
    <citation type="journal article" date="2024" name="IMA Fungus">
        <title>Apiospora arundinis, a panoply of carbohydrate-active enzymes and secondary metabolites.</title>
        <authorList>
            <person name="Sorensen T."/>
            <person name="Petersen C."/>
            <person name="Muurmann A.T."/>
            <person name="Christiansen J.V."/>
            <person name="Brundto M.L."/>
            <person name="Overgaard C.K."/>
            <person name="Boysen A.T."/>
            <person name="Wollenberg R.D."/>
            <person name="Larsen T.O."/>
            <person name="Sorensen J.L."/>
            <person name="Nielsen K.L."/>
            <person name="Sondergaard T.E."/>
        </authorList>
    </citation>
    <scope>NUCLEOTIDE SEQUENCE [LARGE SCALE GENOMIC DNA]</scope>
    <source>
        <strain evidence="2 3">AAU 773</strain>
    </source>
</reference>
<accession>A0ABR2IGS4</accession>
<sequence length="481" mass="53876">MAEPLVFDEFVLSVPSDGLSLSVASYLFLADDFEPKLDLTGVYDYVKSGQLWILPSTVSLQIVVCIEGAALIEDDSCDNILEFLTEKICQSPLWNSLGLSATCTKFTYETNDDEPANIYLEVDHPDKAASLLSPPEALTTSIEGVVCHLNYRPIAQSRQYRQNQSQSRRSAERDIHRSTVSQSQFVSDQTSNRDDARMQADSWPDDPDEVDKMSHRRRTCTAQLVVAALYRIIGIRPRFTGVQGITPASPALLDVAPSMWNAHYMQLTRLHSQQIPVISNIIENAATWRLTLQEKIANISKGSGDELPLSDETDPDLQHKSLQRHLWTLLRSNLSTKIQITAAAKKAHTFLGATADGLEPQRFSDDASLMVYEDEVGELVDYDNDDTEYNESQVPEHWSFENSMREHGLAGAEIDCSSEFTGHYADDGGYADKEYIHGTGDEAITPYGDINPEHPYTRPYLQSGFFKRSQEVYMEGYTGSY</sequence>
<feature type="compositionally biased region" description="Polar residues" evidence="1">
    <location>
        <begin position="178"/>
        <end position="190"/>
    </location>
</feature>
<dbReference type="EMBL" id="JAPCWZ010000005">
    <property type="protein sequence ID" value="KAK8862483.1"/>
    <property type="molecule type" value="Genomic_DNA"/>
</dbReference>
<comment type="caution">
    <text evidence="2">The sequence shown here is derived from an EMBL/GenBank/DDBJ whole genome shotgun (WGS) entry which is preliminary data.</text>
</comment>
<dbReference type="Proteomes" id="UP001390339">
    <property type="component" value="Unassembled WGS sequence"/>
</dbReference>
<feature type="compositionally biased region" description="Low complexity" evidence="1">
    <location>
        <begin position="158"/>
        <end position="168"/>
    </location>
</feature>
<evidence type="ECO:0000313" key="3">
    <source>
        <dbReference type="Proteomes" id="UP001390339"/>
    </source>
</evidence>
<name>A0ABR2IGS4_9PEZI</name>
<evidence type="ECO:0000256" key="1">
    <source>
        <dbReference type="SAM" id="MobiDB-lite"/>
    </source>
</evidence>
<keyword evidence="3" id="KW-1185">Reference proteome</keyword>
<gene>
    <name evidence="2" type="ORF">PGQ11_008718</name>
</gene>